<dbReference type="PANTHER" id="PTHR48154">
    <property type="entry name" value="PROTEIN, PUTATIVE-RELATED"/>
    <property type="match status" value="1"/>
</dbReference>
<accession>A0A9D4YKN6</accession>
<name>A0A9D4YKN6_PEA</name>
<dbReference type="Proteomes" id="UP001058974">
    <property type="component" value="Chromosome 2"/>
</dbReference>
<dbReference type="EMBL" id="JAMSHJ010000002">
    <property type="protein sequence ID" value="KAI5439450.1"/>
    <property type="molecule type" value="Genomic_DNA"/>
</dbReference>
<organism evidence="2 3">
    <name type="scientific">Pisum sativum</name>
    <name type="common">Garden pea</name>
    <name type="synonym">Lathyrus oleraceus</name>
    <dbReference type="NCBI Taxonomy" id="3888"/>
    <lineage>
        <taxon>Eukaryota</taxon>
        <taxon>Viridiplantae</taxon>
        <taxon>Streptophyta</taxon>
        <taxon>Embryophyta</taxon>
        <taxon>Tracheophyta</taxon>
        <taxon>Spermatophyta</taxon>
        <taxon>Magnoliopsida</taxon>
        <taxon>eudicotyledons</taxon>
        <taxon>Gunneridae</taxon>
        <taxon>Pentapetalae</taxon>
        <taxon>rosids</taxon>
        <taxon>fabids</taxon>
        <taxon>Fabales</taxon>
        <taxon>Fabaceae</taxon>
        <taxon>Papilionoideae</taxon>
        <taxon>50 kb inversion clade</taxon>
        <taxon>NPAAA clade</taxon>
        <taxon>Hologalegina</taxon>
        <taxon>IRL clade</taxon>
        <taxon>Fabeae</taxon>
        <taxon>Lathyrus</taxon>
    </lineage>
</organism>
<comment type="caution">
    <text evidence="2">The sequence shown here is derived from an EMBL/GenBank/DDBJ whole genome shotgun (WGS) entry which is preliminary data.</text>
</comment>
<reference evidence="2 3" key="1">
    <citation type="journal article" date="2022" name="Nat. Genet.">
        <title>Improved pea reference genome and pan-genome highlight genomic features and evolutionary characteristics.</title>
        <authorList>
            <person name="Yang T."/>
            <person name="Liu R."/>
            <person name="Luo Y."/>
            <person name="Hu S."/>
            <person name="Wang D."/>
            <person name="Wang C."/>
            <person name="Pandey M.K."/>
            <person name="Ge S."/>
            <person name="Xu Q."/>
            <person name="Li N."/>
            <person name="Li G."/>
            <person name="Huang Y."/>
            <person name="Saxena R.K."/>
            <person name="Ji Y."/>
            <person name="Li M."/>
            <person name="Yan X."/>
            <person name="He Y."/>
            <person name="Liu Y."/>
            <person name="Wang X."/>
            <person name="Xiang C."/>
            <person name="Varshney R.K."/>
            <person name="Ding H."/>
            <person name="Gao S."/>
            <person name="Zong X."/>
        </authorList>
    </citation>
    <scope>NUCLEOTIDE SEQUENCE [LARGE SCALE GENOMIC DNA]</scope>
    <source>
        <strain evidence="2 3">cv. Zhongwan 6</strain>
    </source>
</reference>
<evidence type="ECO:0000313" key="2">
    <source>
        <dbReference type="EMBL" id="KAI5439450.1"/>
    </source>
</evidence>
<proteinExistence type="predicted"/>
<gene>
    <name evidence="2" type="ORF">KIW84_025011</name>
</gene>
<dbReference type="AlphaFoldDB" id="A0A9D4YKN6"/>
<dbReference type="Gramene" id="Psat02G0501100-T1">
    <property type="protein sequence ID" value="KAI5439450.1"/>
    <property type="gene ID" value="KIW84_025011"/>
</dbReference>
<dbReference type="InterPro" id="IPR056647">
    <property type="entry name" value="DUF7745"/>
</dbReference>
<protein>
    <recommendedName>
        <fullName evidence="1">DUF7745 domain-containing protein</fullName>
    </recommendedName>
</protein>
<keyword evidence="3" id="KW-1185">Reference proteome</keyword>
<dbReference type="PANTHER" id="PTHR48154:SF1">
    <property type="entry name" value="PROTEIN, PUTATIVE-RELATED"/>
    <property type="match status" value="1"/>
</dbReference>
<evidence type="ECO:0000259" key="1">
    <source>
        <dbReference type="Pfam" id="PF24924"/>
    </source>
</evidence>
<sequence>MEYGKRKTLKFKIREPKTDNLRNYAMSLSKGRKNSLNYKFGNILDLLNVPAQKEALTALTQFFGPTLRFFQFQDFHLDPTLEEFGKILEISKPTKGPFKMTGYRPTIYEIAYHFSIHEVDLHANLRVCGDFKGFPREYLEKKVDYFSTFLQWDTMDNIMILLTFRLTLIPTKRDFVDYAAINLFFVVKLEMKIMYPLSLPSVLQNGVKPVKKWWVSRDKCIPWKKHTMEQLEQNQINLREDMDLVKGNVEGMEDKINQLICVITNMMAREVEAHKRKAAFASIPPLMDGNPL</sequence>
<dbReference type="Pfam" id="PF24924">
    <property type="entry name" value="DUF7745"/>
    <property type="match status" value="1"/>
</dbReference>
<feature type="domain" description="DUF7745" evidence="1">
    <location>
        <begin position="21"/>
        <end position="186"/>
    </location>
</feature>
<evidence type="ECO:0000313" key="3">
    <source>
        <dbReference type="Proteomes" id="UP001058974"/>
    </source>
</evidence>